<dbReference type="InterPro" id="IPR029064">
    <property type="entry name" value="Ribosomal_eL30-like_sf"/>
</dbReference>
<evidence type="ECO:0000259" key="5">
    <source>
        <dbReference type="Pfam" id="PF01248"/>
    </source>
</evidence>
<evidence type="ECO:0000256" key="2">
    <source>
        <dbReference type="ARBA" id="ARBA00023274"/>
    </source>
</evidence>
<dbReference type="Pfam" id="PF01248">
    <property type="entry name" value="Ribosomal_L7Ae"/>
    <property type="match status" value="1"/>
</dbReference>
<comment type="caution">
    <text evidence="6">The sequence shown here is derived from an EMBL/GenBank/DDBJ whole genome shotgun (WGS) entry which is preliminary data.</text>
</comment>
<reference evidence="6 7" key="1">
    <citation type="journal article" date="2019" name="Nat. Microbiol.">
        <title>Wide diversity of methane and short-chain alkane metabolisms in uncultured archaea.</title>
        <authorList>
            <person name="Borrel G."/>
            <person name="Adam P.S."/>
            <person name="McKay L.J."/>
            <person name="Chen L.X."/>
            <person name="Sierra-Garcia I.N."/>
            <person name="Sieber C.M."/>
            <person name="Letourneur Q."/>
            <person name="Ghozlane A."/>
            <person name="Andersen G.L."/>
            <person name="Li W.J."/>
            <person name="Hallam S.J."/>
            <person name="Muyzer G."/>
            <person name="de Oliveira V.M."/>
            <person name="Inskeep W.P."/>
            <person name="Banfield J.F."/>
            <person name="Gribaldo S."/>
        </authorList>
    </citation>
    <scope>NUCLEOTIDE SEQUENCE [LARGE SCALE GENOMIC DNA]</scope>
    <source>
        <strain evidence="6">NM1b</strain>
    </source>
</reference>
<sequence length="100" mass="11154">MMDIGKSLRTAVKTGKVQFGSRQTLKSLKEREAELIILARNCPYNYRREIEEKSEDVLIYPFDGNGKDLGILCGKSFIISSLSIADEGESDIISLLSNPK</sequence>
<dbReference type="GO" id="GO:0003735">
    <property type="term" value="F:structural constituent of ribosome"/>
    <property type="evidence" value="ECO:0007669"/>
    <property type="project" value="InterPro"/>
</dbReference>
<dbReference type="EMBL" id="RXIL01000054">
    <property type="protein sequence ID" value="RZN70526.1"/>
    <property type="molecule type" value="Genomic_DNA"/>
</dbReference>
<dbReference type="Proteomes" id="UP000320766">
    <property type="component" value="Unassembled WGS sequence"/>
</dbReference>
<keyword evidence="2 4" id="KW-0687">Ribonucleoprotein</keyword>
<dbReference type="InterPro" id="IPR039109">
    <property type="entry name" value="Ribosomal_eL30-like"/>
</dbReference>
<dbReference type="InterPro" id="IPR004038">
    <property type="entry name" value="Ribosomal_eL8/eL30/eS12/Gad45"/>
</dbReference>
<evidence type="ECO:0000313" key="7">
    <source>
        <dbReference type="Proteomes" id="UP000320766"/>
    </source>
</evidence>
<evidence type="ECO:0000313" key="6">
    <source>
        <dbReference type="EMBL" id="RZN70526.1"/>
    </source>
</evidence>
<feature type="domain" description="Ribosomal protein eL8/eL30/eS12/Gadd45" evidence="5">
    <location>
        <begin position="4"/>
        <end position="93"/>
    </location>
</feature>
<dbReference type="GO" id="GO:0003723">
    <property type="term" value="F:RNA binding"/>
    <property type="evidence" value="ECO:0007669"/>
    <property type="project" value="InterPro"/>
</dbReference>
<dbReference type="InterPro" id="IPR000231">
    <property type="entry name" value="Ribosomal_eL30"/>
</dbReference>
<dbReference type="HAMAP" id="MF_00481">
    <property type="entry name" value="Ribosomal_eL30"/>
    <property type="match status" value="1"/>
</dbReference>
<dbReference type="GO" id="GO:0006412">
    <property type="term" value="P:translation"/>
    <property type="evidence" value="ECO:0007669"/>
    <property type="project" value="UniProtKB-UniRule"/>
</dbReference>
<keyword evidence="1 4" id="KW-0689">Ribosomal protein</keyword>
<evidence type="ECO:0000256" key="3">
    <source>
        <dbReference type="ARBA" id="ARBA00035231"/>
    </source>
</evidence>
<accession>A0A520KXI4</accession>
<organism evidence="6 7">
    <name type="scientific">Candidatus Methanolliviera hydrocarbonicum</name>
    <dbReference type="NCBI Taxonomy" id="2491085"/>
    <lineage>
        <taxon>Archaea</taxon>
        <taxon>Methanobacteriati</taxon>
        <taxon>Methanobacteriota</taxon>
        <taxon>Candidatus Methanoliparia</taxon>
        <taxon>Candidatus Methanoliparales</taxon>
        <taxon>Candidatus Methanollivieraceae</taxon>
        <taxon>Candidatus Methanolliviera</taxon>
    </lineage>
</organism>
<name>A0A520KXI4_9EURY</name>
<comment type="similarity">
    <text evidence="4">Belongs to the eukaryotic ribosomal protein eL30 family.</text>
</comment>
<evidence type="ECO:0000256" key="1">
    <source>
        <dbReference type="ARBA" id="ARBA00022980"/>
    </source>
</evidence>
<dbReference type="NCBIfam" id="NF002172">
    <property type="entry name" value="PRK01018.1"/>
    <property type="match status" value="1"/>
</dbReference>
<dbReference type="PANTHER" id="PTHR11449">
    <property type="entry name" value="RIBOSOMAL PROTEIN L30"/>
    <property type="match status" value="1"/>
</dbReference>
<proteinExistence type="inferred from homology"/>
<dbReference type="AlphaFoldDB" id="A0A520KXI4"/>
<evidence type="ECO:0000256" key="4">
    <source>
        <dbReference type="HAMAP-Rule" id="MF_00481"/>
    </source>
</evidence>
<dbReference type="SUPFAM" id="SSF55315">
    <property type="entry name" value="L30e-like"/>
    <property type="match status" value="1"/>
</dbReference>
<gene>
    <name evidence="4" type="primary">rpl30e</name>
    <name evidence="6" type="ORF">EF807_03055</name>
</gene>
<dbReference type="GO" id="GO:0022625">
    <property type="term" value="C:cytosolic large ribosomal subunit"/>
    <property type="evidence" value="ECO:0007669"/>
    <property type="project" value="InterPro"/>
</dbReference>
<protein>
    <recommendedName>
        <fullName evidence="3 4">Large ribosomal subunit protein eL30</fullName>
    </recommendedName>
</protein>
<dbReference type="Gene3D" id="3.30.1330.30">
    <property type="match status" value="1"/>
</dbReference>